<accession>A0ABQ0VEP5</accession>
<dbReference type="Pfam" id="PF12679">
    <property type="entry name" value="ABC2_membrane_2"/>
    <property type="match status" value="1"/>
</dbReference>
<dbReference type="RefSeq" id="WP_071867505.1">
    <property type="nucleotide sequence ID" value="NZ_BJWA01000017.1"/>
</dbReference>
<evidence type="ECO:0000313" key="3">
    <source>
        <dbReference type="Proteomes" id="UP000321175"/>
    </source>
</evidence>
<feature type="transmembrane region" description="Helical" evidence="1">
    <location>
        <begin position="213"/>
        <end position="239"/>
    </location>
</feature>
<protein>
    <submittedName>
        <fullName evidence="2">Membrane protein</fullName>
    </submittedName>
</protein>
<dbReference type="Proteomes" id="UP000321175">
    <property type="component" value="Unassembled WGS sequence"/>
</dbReference>
<evidence type="ECO:0000313" key="2">
    <source>
        <dbReference type="EMBL" id="GEL81096.1"/>
    </source>
</evidence>
<keyword evidence="1" id="KW-1133">Transmembrane helix</keyword>
<feature type="transmembrane region" description="Helical" evidence="1">
    <location>
        <begin position="268"/>
        <end position="291"/>
    </location>
</feature>
<feature type="transmembrane region" description="Helical" evidence="1">
    <location>
        <begin position="166"/>
        <end position="187"/>
    </location>
</feature>
<reference evidence="2 3" key="1">
    <citation type="submission" date="2019-07" db="EMBL/GenBank/DDBJ databases">
        <title>Whole genome shotgun sequence of Enterococcus mundtii NBRC 100490.</title>
        <authorList>
            <person name="Hosoyama A."/>
            <person name="Uohara A."/>
            <person name="Ohji S."/>
            <person name="Ichikawa N."/>
        </authorList>
    </citation>
    <scope>NUCLEOTIDE SEQUENCE [LARGE SCALE GENOMIC DNA]</scope>
    <source>
        <strain evidence="2 3">NBRC 100490</strain>
    </source>
</reference>
<sequence length="387" mass="44241">MQIFKFESEKILKNKSIIGSGLVLLLSLFAIVYIGFFQSQLRGAKNITDVSGRESIERYLDFTNEYQGELTDHKVKKITSDYLKIYQDKKRKNIQIFDYFQWSVVDTFTNHEEQDVYVEMIDAIRDGKKYTIDDVNLLSMKNVGYKKMGFPIKIGNFKTWTDLLNVTSIAFIPISLFVILICSILFANDTSKNIIPLLLSTRYGRTKMIKSKILVGTGMAIASFLIVQLIILIIFYIYYGFSGWDVSVQANLDWKVFDFPLGWNMLQAYLFGVVFQLIGVLFIAGVTMLISSLSSSPFSALAISLGLFVIPQPLTHIFMSGIPNKILYLFPINTFEIDKVLLWMSRDNMFFFHSFVANVALILIVLLVTKVVLDTSIYVRMKKLSLS</sequence>
<feature type="transmembrane region" description="Helical" evidence="1">
    <location>
        <begin position="350"/>
        <end position="373"/>
    </location>
</feature>
<proteinExistence type="predicted"/>
<dbReference type="EMBL" id="BJWA01000017">
    <property type="protein sequence ID" value="GEL81096.1"/>
    <property type="molecule type" value="Genomic_DNA"/>
</dbReference>
<gene>
    <name evidence="2" type="ORF">EMU01_22400</name>
</gene>
<dbReference type="GeneID" id="60999820"/>
<keyword evidence="3" id="KW-1185">Reference proteome</keyword>
<feature type="transmembrane region" description="Helical" evidence="1">
    <location>
        <begin position="298"/>
        <end position="319"/>
    </location>
</feature>
<feature type="transmembrane region" description="Helical" evidence="1">
    <location>
        <begin position="16"/>
        <end position="36"/>
    </location>
</feature>
<comment type="caution">
    <text evidence="2">The sequence shown here is derived from an EMBL/GenBank/DDBJ whole genome shotgun (WGS) entry which is preliminary data.</text>
</comment>
<keyword evidence="1" id="KW-0812">Transmembrane</keyword>
<evidence type="ECO:0000256" key="1">
    <source>
        <dbReference type="SAM" id="Phobius"/>
    </source>
</evidence>
<dbReference type="PANTHER" id="PTHR37305:SF1">
    <property type="entry name" value="MEMBRANE PROTEIN"/>
    <property type="match status" value="1"/>
</dbReference>
<dbReference type="PANTHER" id="PTHR37305">
    <property type="entry name" value="INTEGRAL MEMBRANE PROTEIN-RELATED"/>
    <property type="match status" value="1"/>
</dbReference>
<keyword evidence="1" id="KW-0472">Membrane</keyword>
<organism evidence="2 3">
    <name type="scientific">Enterococcus mundtii</name>
    <dbReference type="NCBI Taxonomy" id="53346"/>
    <lineage>
        <taxon>Bacteria</taxon>
        <taxon>Bacillati</taxon>
        <taxon>Bacillota</taxon>
        <taxon>Bacilli</taxon>
        <taxon>Lactobacillales</taxon>
        <taxon>Enterococcaceae</taxon>
        <taxon>Enterococcus</taxon>
    </lineage>
</organism>
<name>A0ABQ0VEP5_ENTMU</name>